<keyword evidence="3 8" id="KW-0479">Metal-binding</keyword>
<keyword evidence="6 8" id="KW-0411">Iron-sulfur</keyword>
<dbReference type="PANTHER" id="PTHR36923:SF3">
    <property type="entry name" value="FERREDOXIN"/>
    <property type="match status" value="1"/>
</dbReference>
<keyword evidence="4 8" id="KW-0249">Electron transport</keyword>
<proteinExistence type="predicted"/>
<dbReference type="GO" id="GO:0009055">
    <property type="term" value="F:electron transfer activity"/>
    <property type="evidence" value="ECO:0007669"/>
    <property type="project" value="UniProtKB-UniRule"/>
</dbReference>
<dbReference type="GO" id="GO:0051538">
    <property type="term" value="F:3 iron, 4 sulfur cluster binding"/>
    <property type="evidence" value="ECO:0007669"/>
    <property type="project" value="UniProtKB-KW"/>
</dbReference>
<evidence type="ECO:0000256" key="8">
    <source>
        <dbReference type="RuleBase" id="RU368020"/>
    </source>
</evidence>
<evidence type="ECO:0000256" key="5">
    <source>
        <dbReference type="ARBA" id="ARBA00023004"/>
    </source>
</evidence>
<dbReference type="Proteomes" id="UP000184501">
    <property type="component" value="Unassembled WGS sequence"/>
</dbReference>
<dbReference type="InterPro" id="IPR017896">
    <property type="entry name" value="4Fe4S_Fe-S-bd"/>
</dbReference>
<evidence type="ECO:0000256" key="3">
    <source>
        <dbReference type="ARBA" id="ARBA00022723"/>
    </source>
</evidence>
<organism evidence="10 11">
    <name type="scientific">Streptoalloteichus hindustanus</name>
    <dbReference type="NCBI Taxonomy" id="2017"/>
    <lineage>
        <taxon>Bacteria</taxon>
        <taxon>Bacillati</taxon>
        <taxon>Actinomycetota</taxon>
        <taxon>Actinomycetes</taxon>
        <taxon>Pseudonocardiales</taxon>
        <taxon>Pseudonocardiaceae</taxon>
        <taxon>Streptoalloteichus</taxon>
    </lineage>
</organism>
<dbReference type="AlphaFoldDB" id="A0A1M5BN40"/>
<dbReference type="PRINTS" id="PR00352">
    <property type="entry name" value="3FE4SFRDOXIN"/>
</dbReference>
<protein>
    <recommendedName>
        <fullName evidence="8">Ferredoxin</fullName>
    </recommendedName>
</protein>
<keyword evidence="7" id="KW-0003">3Fe-4S</keyword>
<evidence type="ECO:0000313" key="11">
    <source>
        <dbReference type="Proteomes" id="UP000184501"/>
    </source>
</evidence>
<sequence>MSGQRWSVEVDREACIGSGMCAGSAPAFFELVDGRSRPLRAEVDADDEVLGVAESCPVEAILVRDVATGAQLAPEE</sequence>
<dbReference type="PROSITE" id="PS51379">
    <property type="entry name" value="4FE4S_FER_2"/>
    <property type="match status" value="1"/>
</dbReference>
<evidence type="ECO:0000256" key="7">
    <source>
        <dbReference type="ARBA" id="ARBA00023291"/>
    </source>
</evidence>
<comment type="function">
    <text evidence="8">Ferredoxins are iron-sulfur proteins that transfer electrons in a wide variety of metabolic reactions.</text>
</comment>
<gene>
    <name evidence="10" type="ORF">SAMN05444320_103647</name>
</gene>
<dbReference type="InterPro" id="IPR051269">
    <property type="entry name" value="Fe-S_cluster_ET"/>
</dbReference>
<dbReference type="OrthoDB" id="4557285at2"/>
<evidence type="ECO:0000259" key="9">
    <source>
        <dbReference type="PROSITE" id="PS51379"/>
    </source>
</evidence>
<evidence type="ECO:0000256" key="6">
    <source>
        <dbReference type="ARBA" id="ARBA00023014"/>
    </source>
</evidence>
<keyword evidence="5 8" id="KW-0408">Iron</keyword>
<dbReference type="RefSeq" id="WP_073482275.1">
    <property type="nucleotide sequence ID" value="NZ_FQVN01000003.1"/>
</dbReference>
<accession>A0A1M5BN40</accession>
<dbReference type="Gene3D" id="3.30.70.20">
    <property type="match status" value="1"/>
</dbReference>
<evidence type="ECO:0000256" key="1">
    <source>
        <dbReference type="ARBA" id="ARBA00001927"/>
    </source>
</evidence>
<reference evidence="10 11" key="1">
    <citation type="submission" date="2016-11" db="EMBL/GenBank/DDBJ databases">
        <authorList>
            <person name="Jaros S."/>
            <person name="Januszkiewicz K."/>
            <person name="Wedrychowicz H."/>
        </authorList>
    </citation>
    <scope>NUCLEOTIDE SEQUENCE [LARGE SCALE GENOMIC DNA]</scope>
    <source>
        <strain evidence="10 11">DSM 44523</strain>
    </source>
</reference>
<dbReference type="Pfam" id="PF13459">
    <property type="entry name" value="Fer4_15"/>
    <property type="match status" value="1"/>
</dbReference>
<comment type="cofactor">
    <cofactor evidence="1">
        <name>[3Fe-4S] cluster</name>
        <dbReference type="ChEBI" id="CHEBI:21137"/>
    </cofactor>
</comment>
<dbReference type="PANTHER" id="PTHR36923">
    <property type="entry name" value="FERREDOXIN"/>
    <property type="match status" value="1"/>
</dbReference>
<keyword evidence="11" id="KW-1185">Reference proteome</keyword>
<keyword evidence="2 8" id="KW-0813">Transport</keyword>
<dbReference type="SUPFAM" id="SSF54862">
    <property type="entry name" value="4Fe-4S ferredoxins"/>
    <property type="match status" value="1"/>
</dbReference>
<dbReference type="GO" id="GO:0005506">
    <property type="term" value="F:iron ion binding"/>
    <property type="evidence" value="ECO:0007669"/>
    <property type="project" value="UniProtKB-UniRule"/>
</dbReference>
<dbReference type="STRING" id="2017.SAMN05444320_103647"/>
<evidence type="ECO:0000256" key="4">
    <source>
        <dbReference type="ARBA" id="ARBA00022982"/>
    </source>
</evidence>
<dbReference type="EMBL" id="FQVN01000003">
    <property type="protein sequence ID" value="SHF43918.1"/>
    <property type="molecule type" value="Genomic_DNA"/>
</dbReference>
<feature type="domain" description="4Fe-4S ferredoxin-type" evidence="9">
    <location>
        <begin position="6"/>
        <end position="34"/>
    </location>
</feature>
<dbReference type="InterPro" id="IPR001080">
    <property type="entry name" value="3Fe4S_ferredoxin"/>
</dbReference>
<evidence type="ECO:0000256" key="2">
    <source>
        <dbReference type="ARBA" id="ARBA00022448"/>
    </source>
</evidence>
<evidence type="ECO:0000313" key="10">
    <source>
        <dbReference type="EMBL" id="SHF43918.1"/>
    </source>
</evidence>
<name>A0A1M5BN40_STRHI</name>